<feature type="signal peptide" evidence="2">
    <location>
        <begin position="1"/>
        <end position="20"/>
    </location>
</feature>
<evidence type="ECO:0000256" key="2">
    <source>
        <dbReference type="SAM" id="SignalP"/>
    </source>
</evidence>
<evidence type="ECO:0000313" key="3">
    <source>
        <dbReference type="EMBL" id="UOO91622.1"/>
    </source>
</evidence>
<proteinExistence type="predicted"/>
<accession>A0ABY4E834</accession>
<dbReference type="RefSeq" id="WP_019958411.1">
    <property type="nucleotide sequence ID" value="NZ_CP091512.1"/>
</dbReference>
<gene>
    <name evidence="3" type="ORF">LVJ81_08175</name>
</gene>
<organism evidence="3 4">
    <name type="scientific">Vitreoscilla stercoraria</name>
    <dbReference type="NCBI Taxonomy" id="61"/>
    <lineage>
        <taxon>Bacteria</taxon>
        <taxon>Pseudomonadati</taxon>
        <taxon>Pseudomonadota</taxon>
        <taxon>Betaproteobacteria</taxon>
        <taxon>Neisseriales</taxon>
        <taxon>Neisseriaceae</taxon>
        <taxon>Vitreoscilla</taxon>
    </lineage>
</organism>
<sequence>MFVRRLLVSAVLACLSACTAVPTPMSTNSTLQSNTNESTRIGGVNAMNHKTMPSRVENPHSTTQSNHSVADTSSCLRQKLATEFKLPAEFINHKVYTDNNHSVGLINPFTQTEGITMDVIGRGSSSEIKLYGNGNLLSRAWQQLPSKCGQGKTSTVAQIVPPSKTASTQMAAARPANNNINFVARTQDGTNNAWVDTRNNANVQTTTVTAPRVVNTPQVAAINTPTQTPSHPSIAAAQHSSATPSNWNNNTELTQDDMNIVAPLTAAMVAAPLAAKALSSSNNTQQLNNNHRSAVPATPTRTVTTNISNNRVAIASNTPTRTTTAANTSATRTNSTTTSSTAKRTTTNTNTAKKATTQTAANTTKKSSTKSNSSKAIVDNKKATRSQQSAQKATTNNKDTNKTAVSKKATSKTVASKKTTTSKTTNNKATSNQQQSNF</sequence>
<dbReference type="EMBL" id="CP091512">
    <property type="protein sequence ID" value="UOO91622.1"/>
    <property type="molecule type" value="Genomic_DNA"/>
</dbReference>
<feature type="compositionally biased region" description="Low complexity" evidence="1">
    <location>
        <begin position="315"/>
        <end position="376"/>
    </location>
</feature>
<evidence type="ECO:0000256" key="1">
    <source>
        <dbReference type="SAM" id="MobiDB-lite"/>
    </source>
</evidence>
<feature type="compositionally biased region" description="Polar residues" evidence="1">
    <location>
        <begin position="238"/>
        <end position="252"/>
    </location>
</feature>
<dbReference type="Proteomes" id="UP000832034">
    <property type="component" value="Chromosome"/>
</dbReference>
<keyword evidence="4" id="KW-1185">Reference proteome</keyword>
<reference evidence="3" key="2">
    <citation type="journal article" date="2022" name="Res Sq">
        <title>Evolution of multicellular longitudinally dividing oral cavity symbionts (Neisseriaceae).</title>
        <authorList>
            <person name="Nyongesa S."/>
            <person name="Weber P."/>
            <person name="Bernet E."/>
            <person name="Pullido F."/>
            <person name="Nieckarz M."/>
            <person name="Delaby M."/>
            <person name="Nieves C."/>
            <person name="Viehboeck T."/>
            <person name="Krause N."/>
            <person name="Rivera-Millot A."/>
            <person name="Nakamura A."/>
            <person name="Vischer N."/>
            <person name="VanNieuwenhze M."/>
            <person name="Brun Y."/>
            <person name="Cava F."/>
            <person name="Bulgheresi S."/>
            <person name="Veyrier F."/>
        </authorList>
    </citation>
    <scope>NUCLEOTIDE SEQUENCE</scope>
    <source>
        <strain evidence="3">SAG 1488-6</strain>
    </source>
</reference>
<evidence type="ECO:0000313" key="4">
    <source>
        <dbReference type="Proteomes" id="UP000832034"/>
    </source>
</evidence>
<feature type="region of interest" description="Disordered" evidence="1">
    <location>
        <begin position="281"/>
        <end position="438"/>
    </location>
</feature>
<feature type="region of interest" description="Disordered" evidence="1">
    <location>
        <begin position="223"/>
        <end position="252"/>
    </location>
</feature>
<protein>
    <submittedName>
        <fullName evidence="3">Uncharacterized protein</fullName>
    </submittedName>
</protein>
<reference evidence="3" key="1">
    <citation type="submission" date="2021-12" db="EMBL/GenBank/DDBJ databases">
        <authorList>
            <person name="Veyrier F.J."/>
        </authorList>
    </citation>
    <scope>NUCLEOTIDE SEQUENCE</scope>
    <source>
        <strain evidence="3">SAG 1488-6</strain>
    </source>
</reference>
<feature type="compositionally biased region" description="Low complexity" evidence="1">
    <location>
        <begin position="281"/>
        <end position="305"/>
    </location>
</feature>
<keyword evidence="2" id="KW-0732">Signal</keyword>
<feature type="compositionally biased region" description="Low complexity" evidence="1">
    <location>
        <begin position="390"/>
        <end position="432"/>
    </location>
</feature>
<feature type="region of interest" description="Disordered" evidence="1">
    <location>
        <begin position="50"/>
        <end position="71"/>
    </location>
</feature>
<name>A0ABY4E834_VITST</name>
<feature type="chain" id="PRO_5045974998" evidence="2">
    <location>
        <begin position="21"/>
        <end position="438"/>
    </location>
</feature>
<feature type="compositionally biased region" description="Polar residues" evidence="1">
    <location>
        <begin position="59"/>
        <end position="71"/>
    </location>
</feature>